<dbReference type="SUPFAM" id="SSF46689">
    <property type="entry name" value="Homeodomain-like"/>
    <property type="match status" value="1"/>
</dbReference>
<evidence type="ECO:0000313" key="2">
    <source>
        <dbReference type="EMBL" id="TVU83753.1"/>
    </source>
</evidence>
<evidence type="ECO:0000259" key="1">
    <source>
        <dbReference type="Pfam" id="PF08765"/>
    </source>
</evidence>
<accession>A0ABY3FE81</accession>
<dbReference type="PANTHER" id="PTHR37812">
    <property type="entry name" value="MU-LIKE PROPHAGE FLUMU PROTEIN C"/>
    <property type="match status" value="1"/>
</dbReference>
<sequence>MSRKEQTAETLLLLLDSIERMLLDNKVDEEQSMKLATLIVDDFRYQCGGTSIYIPKGVGLDAILKHSKIYQDFRGNNHAELAKKYNLSEQRIYQIIRAMLAAETKRIQPDLF</sequence>
<proteinExistence type="predicted"/>
<gene>
    <name evidence="2" type="ORF">FQP85_08235</name>
</gene>
<dbReference type="InterPro" id="IPR014875">
    <property type="entry name" value="Mor_transcription_activator"/>
</dbReference>
<feature type="domain" description="Mor transcription activator" evidence="1">
    <location>
        <begin position="7"/>
        <end position="111"/>
    </location>
</feature>
<dbReference type="PANTHER" id="PTHR37812:SF1">
    <property type="entry name" value="MU-LIKE PROPHAGE FLUMU PROTEIN C"/>
    <property type="match status" value="1"/>
</dbReference>
<comment type="caution">
    <text evidence="2">The sequence shown here is derived from an EMBL/GenBank/DDBJ whole genome shotgun (WGS) entry which is preliminary data.</text>
</comment>
<dbReference type="Gene3D" id="1.10.10.60">
    <property type="entry name" value="Homeodomain-like"/>
    <property type="match status" value="1"/>
</dbReference>
<evidence type="ECO:0000313" key="3">
    <source>
        <dbReference type="Proteomes" id="UP000317938"/>
    </source>
</evidence>
<protein>
    <submittedName>
        <fullName evidence="2">Transcriptional regulator</fullName>
    </submittedName>
</protein>
<keyword evidence="3" id="KW-1185">Reference proteome</keyword>
<organism evidence="2 3">
    <name type="scientific">Pseudoalteromonas neustonica</name>
    <dbReference type="NCBI Taxonomy" id="1840331"/>
    <lineage>
        <taxon>Bacteria</taxon>
        <taxon>Pseudomonadati</taxon>
        <taxon>Pseudomonadota</taxon>
        <taxon>Gammaproteobacteria</taxon>
        <taxon>Alteromonadales</taxon>
        <taxon>Pseudoalteromonadaceae</taxon>
        <taxon>Pseudoalteromonas</taxon>
    </lineage>
</organism>
<reference evidence="2 3" key="1">
    <citation type="submission" date="2019-07" db="EMBL/GenBank/DDBJ databases">
        <title>Diversity of Bacteria from Kongsfjorden, Arctic.</title>
        <authorList>
            <person name="Yu Y."/>
        </authorList>
    </citation>
    <scope>NUCLEOTIDE SEQUENCE [LARGE SCALE GENOMIC DNA]</scope>
    <source>
        <strain evidence="2 3">SM1927</strain>
    </source>
</reference>
<name>A0ABY3FE81_9GAMM</name>
<dbReference type="InterPro" id="IPR009057">
    <property type="entry name" value="Homeodomain-like_sf"/>
</dbReference>
<dbReference type="EMBL" id="VNFF01000007">
    <property type="protein sequence ID" value="TVU83753.1"/>
    <property type="molecule type" value="Genomic_DNA"/>
</dbReference>
<dbReference type="RefSeq" id="WP_145236329.1">
    <property type="nucleotide sequence ID" value="NZ_VNFF01000007.1"/>
</dbReference>
<dbReference type="InterPro" id="IPR052411">
    <property type="entry name" value="c-mor_Regulatory_Protein"/>
</dbReference>
<dbReference type="Proteomes" id="UP000317938">
    <property type="component" value="Unassembled WGS sequence"/>
</dbReference>
<dbReference type="Pfam" id="PF08765">
    <property type="entry name" value="Mor"/>
    <property type="match status" value="1"/>
</dbReference>